<comment type="caution">
    <text evidence="3">Lacks conserved residue(s) required for the propagation of feature annotation.</text>
</comment>
<evidence type="ECO:0000313" key="6">
    <source>
        <dbReference type="EMBL" id="MXV16686.1"/>
    </source>
</evidence>
<dbReference type="InterPro" id="IPR011006">
    <property type="entry name" value="CheY-like_superfamily"/>
</dbReference>
<accession>A0A7K1Y1X6</accession>
<dbReference type="AlphaFoldDB" id="A0A7K1Y1X6"/>
<feature type="domain" description="HTH luxR-type" evidence="4">
    <location>
        <begin position="147"/>
        <end position="212"/>
    </location>
</feature>
<dbReference type="EMBL" id="WVHS01000003">
    <property type="protein sequence ID" value="MXV16686.1"/>
    <property type="molecule type" value="Genomic_DNA"/>
</dbReference>
<dbReference type="InterPro" id="IPR039420">
    <property type="entry name" value="WalR-like"/>
</dbReference>
<dbReference type="SUPFAM" id="SSF52172">
    <property type="entry name" value="CheY-like"/>
    <property type="match status" value="1"/>
</dbReference>
<dbReference type="PROSITE" id="PS50110">
    <property type="entry name" value="RESPONSE_REGULATORY"/>
    <property type="match status" value="1"/>
</dbReference>
<dbReference type="Pfam" id="PF00196">
    <property type="entry name" value="GerE"/>
    <property type="match status" value="1"/>
</dbReference>
<sequence length="215" mass="24322">MINIILAEDHMIVRKGIRSLLEEEPDFRITGEVVSITELMDLLNDGTDADIILAEMNMKQLPGPEIIKNARLKHPHIKIIFLSTVDRPPEVLQMIDAGASGYLIKNIRSAELFFAIRQVHSNSPYYCAEIVSWLIQKHLHPESAPLLTTADPGLSRREKEVLNLLAEGYNNQEIADKLFSSKRTIEGHKQNMLGKMQCRNTISMVSFAFKNGMIK</sequence>
<name>A0A7K1Y1X6_9SPHI</name>
<evidence type="ECO:0000256" key="1">
    <source>
        <dbReference type="ARBA" id="ARBA00022553"/>
    </source>
</evidence>
<dbReference type="Gene3D" id="3.40.50.2300">
    <property type="match status" value="1"/>
</dbReference>
<dbReference type="GO" id="GO:0003677">
    <property type="term" value="F:DNA binding"/>
    <property type="evidence" value="ECO:0007669"/>
    <property type="project" value="UniProtKB-KW"/>
</dbReference>
<dbReference type="InterPro" id="IPR001789">
    <property type="entry name" value="Sig_transdc_resp-reg_receiver"/>
</dbReference>
<evidence type="ECO:0000256" key="3">
    <source>
        <dbReference type="PROSITE-ProRule" id="PRU00169"/>
    </source>
</evidence>
<feature type="domain" description="Response regulatory" evidence="5">
    <location>
        <begin position="3"/>
        <end position="120"/>
    </location>
</feature>
<evidence type="ECO:0000256" key="2">
    <source>
        <dbReference type="ARBA" id="ARBA00023125"/>
    </source>
</evidence>
<dbReference type="CDD" id="cd06170">
    <property type="entry name" value="LuxR_C_like"/>
    <property type="match status" value="1"/>
</dbReference>
<keyword evidence="2" id="KW-0238">DNA-binding</keyword>
<keyword evidence="7" id="KW-1185">Reference proteome</keyword>
<dbReference type="SMART" id="SM00448">
    <property type="entry name" value="REC"/>
    <property type="match status" value="1"/>
</dbReference>
<evidence type="ECO:0000313" key="7">
    <source>
        <dbReference type="Proteomes" id="UP000451233"/>
    </source>
</evidence>
<dbReference type="Proteomes" id="UP000451233">
    <property type="component" value="Unassembled WGS sequence"/>
</dbReference>
<evidence type="ECO:0000259" key="4">
    <source>
        <dbReference type="PROSITE" id="PS50043"/>
    </source>
</evidence>
<dbReference type="PROSITE" id="PS50043">
    <property type="entry name" value="HTH_LUXR_2"/>
    <property type="match status" value="1"/>
</dbReference>
<dbReference type="InterPro" id="IPR016032">
    <property type="entry name" value="Sig_transdc_resp-reg_C-effctor"/>
</dbReference>
<protein>
    <submittedName>
        <fullName evidence="6">Response regulator</fullName>
    </submittedName>
</protein>
<dbReference type="Pfam" id="PF00072">
    <property type="entry name" value="Response_reg"/>
    <property type="match status" value="1"/>
</dbReference>
<dbReference type="InterPro" id="IPR058245">
    <property type="entry name" value="NreC/VraR/RcsB-like_REC"/>
</dbReference>
<dbReference type="InterPro" id="IPR000792">
    <property type="entry name" value="Tscrpt_reg_LuxR_C"/>
</dbReference>
<dbReference type="PRINTS" id="PR00038">
    <property type="entry name" value="HTHLUXR"/>
</dbReference>
<dbReference type="RefSeq" id="WP_160907663.1">
    <property type="nucleotide sequence ID" value="NZ_WVHS01000003.1"/>
</dbReference>
<organism evidence="6 7">
    <name type="scientific">Hufsiella ginkgonis</name>
    <dbReference type="NCBI Taxonomy" id="2695274"/>
    <lineage>
        <taxon>Bacteria</taxon>
        <taxon>Pseudomonadati</taxon>
        <taxon>Bacteroidota</taxon>
        <taxon>Sphingobacteriia</taxon>
        <taxon>Sphingobacteriales</taxon>
        <taxon>Sphingobacteriaceae</taxon>
        <taxon>Hufsiella</taxon>
    </lineage>
</organism>
<dbReference type="GO" id="GO:0006355">
    <property type="term" value="P:regulation of DNA-templated transcription"/>
    <property type="evidence" value="ECO:0007669"/>
    <property type="project" value="InterPro"/>
</dbReference>
<proteinExistence type="predicted"/>
<comment type="caution">
    <text evidence="6">The sequence shown here is derived from an EMBL/GenBank/DDBJ whole genome shotgun (WGS) entry which is preliminary data.</text>
</comment>
<dbReference type="CDD" id="cd17535">
    <property type="entry name" value="REC_NarL-like"/>
    <property type="match status" value="1"/>
</dbReference>
<evidence type="ECO:0000259" key="5">
    <source>
        <dbReference type="PROSITE" id="PS50110"/>
    </source>
</evidence>
<dbReference type="GO" id="GO:0000160">
    <property type="term" value="P:phosphorelay signal transduction system"/>
    <property type="evidence" value="ECO:0007669"/>
    <property type="project" value="InterPro"/>
</dbReference>
<reference evidence="6 7" key="1">
    <citation type="submission" date="2019-11" db="EMBL/GenBank/DDBJ databases">
        <title>Pedobacter sp. HMF7056 Genome sequencing and assembly.</title>
        <authorList>
            <person name="Kang H."/>
            <person name="Kim H."/>
            <person name="Joh K."/>
        </authorList>
    </citation>
    <scope>NUCLEOTIDE SEQUENCE [LARGE SCALE GENOMIC DNA]</scope>
    <source>
        <strain evidence="6 7">HMF7056</strain>
    </source>
</reference>
<keyword evidence="1" id="KW-0597">Phosphoprotein</keyword>
<dbReference type="PANTHER" id="PTHR43214">
    <property type="entry name" value="TWO-COMPONENT RESPONSE REGULATOR"/>
    <property type="match status" value="1"/>
</dbReference>
<dbReference type="PANTHER" id="PTHR43214:SF43">
    <property type="entry name" value="TWO-COMPONENT RESPONSE REGULATOR"/>
    <property type="match status" value="1"/>
</dbReference>
<dbReference type="SMART" id="SM00421">
    <property type="entry name" value="HTH_LUXR"/>
    <property type="match status" value="1"/>
</dbReference>
<dbReference type="SUPFAM" id="SSF46894">
    <property type="entry name" value="C-terminal effector domain of the bipartite response regulators"/>
    <property type="match status" value="1"/>
</dbReference>
<gene>
    <name evidence="6" type="ORF">GS398_15400</name>
</gene>